<keyword evidence="11" id="KW-0413">Isomerase</keyword>
<evidence type="ECO:0000313" key="15">
    <source>
        <dbReference type="Proteomes" id="UP001562065"/>
    </source>
</evidence>
<evidence type="ECO:0000256" key="1">
    <source>
        <dbReference type="ARBA" id="ARBA00004382"/>
    </source>
</evidence>
<dbReference type="InterPro" id="IPR023058">
    <property type="entry name" value="PPIase_PpiC_CS"/>
</dbReference>
<dbReference type="PANTHER" id="PTHR47529:SF1">
    <property type="entry name" value="PERIPLASMIC CHAPERONE PPID"/>
    <property type="match status" value="1"/>
</dbReference>
<name>A0ABV4AHX8_9GAMM</name>
<keyword evidence="4 12" id="KW-0812">Transmembrane</keyword>
<evidence type="ECO:0000256" key="3">
    <source>
        <dbReference type="ARBA" id="ARBA00022519"/>
    </source>
</evidence>
<feature type="domain" description="PpiC" evidence="13">
    <location>
        <begin position="269"/>
        <end position="369"/>
    </location>
</feature>
<sequence>MQGFRKFLQGPGGKILLALIIVPFVITAFYGYFTGGNSGDVVARVDDTPIYRSVVEDRVRVTRANMMRQSPNLDPRLLESIVTAPMVLQGMVNNLVILSAAKSSGMQISDEQAGSLLMQMEDFQINGRFDMALFERTVRAYGHTPSTFLVAIKDEVLANQIRAGYEDTEFALPYELADLRRLGEQQRDARYVQLTLSQLAASVEISDEQVKAYYDSHLGDFMRPDEYQLEYIELSRAAFADQVDVSEQALRDEFDARQRVAQQQGGAFEERRQVAHMLFRITAERDEAAAIAEAEKVRAELSAGSADFATLAKAHSEDIATRNNGGRLGLLTREALGGELAQVTFALEKGEVSQPVRSDDGIHLLTVTDIRVPRQPTFEEQRQALLEELRESRQEELLADAVPRLEEMAFEHPDLTVPAETLGLSLKTSPFFTLSQPQGIAAEHDVRAELNERSVLSGQQNSRLIELSDSRFVVVRVADHRPETQMELAEVQDDIRARLQRDAAAEQLAQQEDRARALLSEGADLAAIADAWQHPVESLEGVERGGDSRNNAVAERLFRMARPQEGDTMTEVFRLDNGDLAAVMLIAVRDGQVDGLDDQQQAEALLRLAELEGGNTFRRVMTWMRETGDVKLYLDRLTSAAEGEVE</sequence>
<evidence type="ECO:0000256" key="6">
    <source>
        <dbReference type="ARBA" id="ARBA00023136"/>
    </source>
</evidence>
<dbReference type="PANTHER" id="PTHR47529">
    <property type="entry name" value="PEPTIDYL-PROLYL CIS-TRANS ISOMERASE D"/>
    <property type="match status" value="1"/>
</dbReference>
<reference evidence="14 15" key="1">
    <citation type="submission" date="2024-07" db="EMBL/GenBank/DDBJ databases">
        <authorList>
            <person name="Ren Q."/>
        </authorList>
    </citation>
    <scope>NUCLEOTIDE SEQUENCE [LARGE SCALE GENOMIC DNA]</scope>
    <source>
        <strain evidence="14 15">REN37</strain>
    </source>
</reference>
<accession>A0ABV4AHX8</accession>
<evidence type="ECO:0000313" key="14">
    <source>
        <dbReference type="EMBL" id="MEY1662052.1"/>
    </source>
</evidence>
<dbReference type="InterPro" id="IPR046357">
    <property type="entry name" value="PPIase_dom_sf"/>
</dbReference>
<gene>
    <name evidence="14" type="ORF">AB5I84_07805</name>
</gene>
<keyword evidence="5 12" id="KW-1133">Transmembrane helix</keyword>
<protein>
    <recommendedName>
        <fullName evidence="9">Periplasmic chaperone PpiD</fullName>
    </recommendedName>
    <alternativeName>
        <fullName evidence="10">Periplasmic folding chaperone</fullName>
    </alternativeName>
</protein>
<dbReference type="Proteomes" id="UP001562065">
    <property type="component" value="Unassembled WGS sequence"/>
</dbReference>
<evidence type="ECO:0000256" key="8">
    <source>
        <dbReference type="ARBA" id="ARBA00038408"/>
    </source>
</evidence>
<evidence type="ECO:0000256" key="5">
    <source>
        <dbReference type="ARBA" id="ARBA00022989"/>
    </source>
</evidence>
<dbReference type="PROSITE" id="PS01096">
    <property type="entry name" value="PPIC_PPIASE_1"/>
    <property type="match status" value="1"/>
</dbReference>
<comment type="subcellular location">
    <subcellularLocation>
        <location evidence="1">Cell inner membrane</location>
        <topology evidence="1">Single-pass type II membrane protein</topology>
        <orientation evidence="1">Periplasmic side</orientation>
    </subcellularLocation>
</comment>
<evidence type="ECO:0000256" key="10">
    <source>
        <dbReference type="ARBA" id="ARBA00042775"/>
    </source>
</evidence>
<dbReference type="InterPro" id="IPR000297">
    <property type="entry name" value="PPIase_PpiC"/>
</dbReference>
<evidence type="ECO:0000256" key="7">
    <source>
        <dbReference type="ARBA" id="ARBA00023186"/>
    </source>
</evidence>
<feature type="transmembrane region" description="Helical" evidence="12">
    <location>
        <begin position="12"/>
        <end position="33"/>
    </location>
</feature>
<dbReference type="EMBL" id="JBGCUO010000001">
    <property type="protein sequence ID" value="MEY1662052.1"/>
    <property type="molecule type" value="Genomic_DNA"/>
</dbReference>
<keyword evidence="7" id="KW-0143">Chaperone</keyword>
<keyword evidence="3" id="KW-0997">Cell inner membrane</keyword>
<dbReference type="Gene3D" id="3.10.50.40">
    <property type="match status" value="1"/>
</dbReference>
<dbReference type="Pfam" id="PF13624">
    <property type="entry name" value="SurA_N_3"/>
    <property type="match status" value="1"/>
</dbReference>
<dbReference type="InterPro" id="IPR052029">
    <property type="entry name" value="PpiD_chaperone"/>
</dbReference>
<dbReference type="RefSeq" id="WP_369455294.1">
    <property type="nucleotide sequence ID" value="NZ_JBGCUO010000001.1"/>
</dbReference>
<keyword evidence="15" id="KW-1185">Reference proteome</keyword>
<dbReference type="Gene3D" id="1.10.4030.10">
    <property type="entry name" value="Porin chaperone SurA, peptide-binding domain"/>
    <property type="match status" value="1"/>
</dbReference>
<dbReference type="InterPro" id="IPR027304">
    <property type="entry name" value="Trigger_fact/SurA_dom_sf"/>
</dbReference>
<evidence type="ECO:0000256" key="11">
    <source>
        <dbReference type="PROSITE-ProRule" id="PRU00278"/>
    </source>
</evidence>
<comment type="caution">
    <text evidence="14">The sequence shown here is derived from an EMBL/GenBank/DDBJ whole genome shotgun (WGS) entry which is preliminary data.</text>
</comment>
<dbReference type="PROSITE" id="PS50198">
    <property type="entry name" value="PPIC_PPIASE_2"/>
    <property type="match status" value="1"/>
</dbReference>
<proteinExistence type="inferred from homology"/>
<dbReference type="SUPFAM" id="SSF109998">
    <property type="entry name" value="Triger factor/SurA peptide-binding domain-like"/>
    <property type="match status" value="1"/>
</dbReference>
<dbReference type="Pfam" id="PF00639">
    <property type="entry name" value="Rotamase"/>
    <property type="match status" value="1"/>
</dbReference>
<evidence type="ECO:0000259" key="13">
    <source>
        <dbReference type="PROSITE" id="PS50198"/>
    </source>
</evidence>
<comment type="similarity">
    <text evidence="8">Belongs to the PpiD chaperone family.</text>
</comment>
<evidence type="ECO:0000256" key="4">
    <source>
        <dbReference type="ARBA" id="ARBA00022692"/>
    </source>
</evidence>
<dbReference type="SUPFAM" id="SSF54534">
    <property type="entry name" value="FKBP-like"/>
    <property type="match status" value="1"/>
</dbReference>
<keyword evidence="11" id="KW-0697">Rotamase</keyword>
<keyword evidence="2" id="KW-1003">Cell membrane</keyword>
<evidence type="ECO:0000256" key="9">
    <source>
        <dbReference type="ARBA" id="ARBA00040743"/>
    </source>
</evidence>
<keyword evidence="6 12" id="KW-0472">Membrane</keyword>
<evidence type="ECO:0000256" key="2">
    <source>
        <dbReference type="ARBA" id="ARBA00022475"/>
    </source>
</evidence>
<evidence type="ECO:0000256" key="12">
    <source>
        <dbReference type="SAM" id="Phobius"/>
    </source>
</evidence>
<organism evidence="14 15">
    <name type="scientific">Isoalcanivorax beigongshangi</name>
    <dbReference type="NCBI Taxonomy" id="3238810"/>
    <lineage>
        <taxon>Bacteria</taxon>
        <taxon>Pseudomonadati</taxon>
        <taxon>Pseudomonadota</taxon>
        <taxon>Gammaproteobacteria</taxon>
        <taxon>Oceanospirillales</taxon>
        <taxon>Alcanivoracaceae</taxon>
        <taxon>Isoalcanivorax</taxon>
    </lineage>
</organism>